<evidence type="ECO:0000313" key="1">
    <source>
        <dbReference type="EMBL" id="RRT69515.1"/>
    </source>
</evidence>
<gene>
    <name evidence="1" type="ORF">B296_00007541</name>
</gene>
<accession>A0A426ZZW4</accession>
<dbReference type="AlphaFoldDB" id="A0A426ZZW4"/>
<evidence type="ECO:0000313" key="2">
    <source>
        <dbReference type="Proteomes" id="UP000287651"/>
    </source>
</evidence>
<protein>
    <submittedName>
        <fullName evidence="1">Uncharacterized protein</fullName>
    </submittedName>
</protein>
<name>A0A426ZZW4_ENSVE</name>
<proteinExistence type="predicted"/>
<dbReference type="Proteomes" id="UP000287651">
    <property type="component" value="Unassembled WGS sequence"/>
</dbReference>
<reference evidence="1 2" key="1">
    <citation type="journal article" date="2014" name="Agronomy (Basel)">
        <title>A Draft Genome Sequence for Ensete ventricosum, the Drought-Tolerant Tree Against Hunger.</title>
        <authorList>
            <person name="Harrison J."/>
            <person name="Moore K.A."/>
            <person name="Paszkiewicz K."/>
            <person name="Jones T."/>
            <person name="Grant M."/>
            <person name="Ambacheew D."/>
            <person name="Muzemil S."/>
            <person name="Studholme D.J."/>
        </authorList>
    </citation>
    <scope>NUCLEOTIDE SEQUENCE [LARGE SCALE GENOMIC DNA]</scope>
</reference>
<comment type="caution">
    <text evidence="1">The sequence shown here is derived from an EMBL/GenBank/DDBJ whole genome shotgun (WGS) entry which is preliminary data.</text>
</comment>
<organism evidence="1 2">
    <name type="scientific">Ensete ventricosum</name>
    <name type="common">Abyssinian banana</name>
    <name type="synonym">Musa ensete</name>
    <dbReference type="NCBI Taxonomy" id="4639"/>
    <lineage>
        <taxon>Eukaryota</taxon>
        <taxon>Viridiplantae</taxon>
        <taxon>Streptophyta</taxon>
        <taxon>Embryophyta</taxon>
        <taxon>Tracheophyta</taxon>
        <taxon>Spermatophyta</taxon>
        <taxon>Magnoliopsida</taxon>
        <taxon>Liliopsida</taxon>
        <taxon>Zingiberales</taxon>
        <taxon>Musaceae</taxon>
        <taxon>Ensete</taxon>
    </lineage>
</organism>
<sequence length="62" mass="6913">MPLTSVQGKLCVFTPCSILYVDSLHVAWTLHQVPSKLLRFSICIELMVALVPPFHGLALHQI</sequence>
<dbReference type="EMBL" id="AMZH03004316">
    <property type="protein sequence ID" value="RRT69515.1"/>
    <property type="molecule type" value="Genomic_DNA"/>
</dbReference>